<evidence type="ECO:0000256" key="1">
    <source>
        <dbReference type="SAM" id="MobiDB-lite"/>
    </source>
</evidence>
<accession>A0A6C0LN56</accession>
<reference evidence="2" key="1">
    <citation type="journal article" date="2020" name="Nature">
        <title>Giant virus diversity and host interactions through global metagenomics.</title>
        <authorList>
            <person name="Schulz F."/>
            <person name="Roux S."/>
            <person name="Paez-Espino D."/>
            <person name="Jungbluth S."/>
            <person name="Walsh D.A."/>
            <person name="Denef V.J."/>
            <person name="McMahon K.D."/>
            <person name="Konstantinidis K.T."/>
            <person name="Eloe-Fadrosh E.A."/>
            <person name="Kyrpides N.C."/>
            <person name="Woyke T."/>
        </authorList>
    </citation>
    <scope>NUCLEOTIDE SEQUENCE</scope>
    <source>
        <strain evidence="2">GVMAG-M-3300027963-21</strain>
    </source>
</reference>
<dbReference type="EMBL" id="MN740525">
    <property type="protein sequence ID" value="QHU31161.1"/>
    <property type="molecule type" value="Genomic_DNA"/>
</dbReference>
<protein>
    <submittedName>
        <fullName evidence="2">Uncharacterized protein</fullName>
    </submittedName>
</protein>
<feature type="region of interest" description="Disordered" evidence="1">
    <location>
        <begin position="1"/>
        <end position="30"/>
    </location>
</feature>
<sequence length="380" mass="44280">MSVSGVSSTSLTGMSKSPKQHKQQKHSPISYPKPLLLDAVDSRFPEDIVIKINNIICDEYIRKIYARLETNLIRNVIKIFLNDKQLSNFLYYLGYQTYYFNYSTTPNYGIYGEPLASLEWGDYETEQSLEDYRGIRDDLTVPYMLNIPNDATDVLLEEVDFYKFDVNIYSTKLTLNETMWIFNNYAKHDNDIFKDIVDCDHDTGVRDDDATDTIANFEIHLEAANAAPASYASIYDYDKEEFATIWNLFNRGFIKINIFKIVYIYCYNSAIENVIQQYYTMIGGIGRVPLRIDHSKLFHKTCYNIIKYFNTKIKKSAKDIITLSYLYAIYADDDVGVYFNEEHEDDENRAYDILYDNGLLTTKSDDIADILDLLYVLYLQ</sequence>
<proteinExistence type="predicted"/>
<name>A0A6C0LN56_9ZZZZ</name>
<organism evidence="2">
    <name type="scientific">viral metagenome</name>
    <dbReference type="NCBI Taxonomy" id="1070528"/>
    <lineage>
        <taxon>unclassified sequences</taxon>
        <taxon>metagenomes</taxon>
        <taxon>organismal metagenomes</taxon>
    </lineage>
</organism>
<dbReference type="AlphaFoldDB" id="A0A6C0LN56"/>
<evidence type="ECO:0000313" key="2">
    <source>
        <dbReference type="EMBL" id="QHU31161.1"/>
    </source>
</evidence>
<feature type="compositionally biased region" description="Low complexity" evidence="1">
    <location>
        <begin position="1"/>
        <end position="17"/>
    </location>
</feature>